<sequence length="453" mass="48805">MASKSSSSSVSVRTCESVAQKLFIQCRDTGSTYKSLTASLRALRNVLGEVDEALDGHVGQQDDLNLPCGISKCEAILLKLEAALVLSRCSNQCEVNSNTIATFTKELDTASRELVTAYKKMTRTDVLSLSMRPDILSTQRTRSQSSRTSTPYCSTTKDIPGDTCSSGSAASSIGTTKRQSRSTTEKEVFYPDKQIYHHYHPDRANILQRSSSQASLRSKGSSSNARPDPYLASPFEAACGLIHNDDTLVGQMAKSELSWIPSAELQGDEKSPSVRKQQLPEVGAADLMASHGRKDSLLGDVEANVNRQTKRSDERVEILQLKVLDQEDHIALSAAEGPFGDGNETSAIGLTTTAREDAALPLNDCECDEKSSFITGDGLSTGGCRALAAYPARPSPPTPANTRVGLKELVLPTPLPRLPEDVAQSTALPDSDSEDDLYDSTPVMRPVPDDDTE</sequence>
<proteinExistence type="predicted"/>
<dbReference type="RefSeq" id="XP_047756205.1">
    <property type="nucleotide sequence ID" value="XM_047901293.1"/>
</dbReference>
<name>A0A9Q8L6Q5_PASFU</name>
<gene>
    <name evidence="2" type="ORF">CLAFUR5_02145</name>
</gene>
<feature type="compositionally biased region" description="Low complexity" evidence="1">
    <location>
        <begin position="210"/>
        <end position="223"/>
    </location>
</feature>
<evidence type="ECO:0000313" key="3">
    <source>
        <dbReference type="Proteomes" id="UP000756132"/>
    </source>
</evidence>
<reference evidence="2" key="2">
    <citation type="journal article" date="2022" name="Microb. Genom.">
        <title>A chromosome-scale genome assembly of the tomato pathogen Cladosporium fulvum reveals a compartmentalized genome architecture and the presence of a dispensable chromosome.</title>
        <authorList>
            <person name="Zaccaron A.Z."/>
            <person name="Chen L.H."/>
            <person name="Samaras A."/>
            <person name="Stergiopoulos I."/>
        </authorList>
    </citation>
    <scope>NUCLEOTIDE SEQUENCE</scope>
    <source>
        <strain evidence="2">Race5_Kim</strain>
    </source>
</reference>
<dbReference type="EMBL" id="CP090163">
    <property type="protein sequence ID" value="UJO11839.1"/>
    <property type="molecule type" value="Genomic_DNA"/>
</dbReference>
<feature type="compositionally biased region" description="Low complexity" evidence="1">
    <location>
        <begin position="165"/>
        <end position="176"/>
    </location>
</feature>
<feature type="compositionally biased region" description="Low complexity" evidence="1">
    <location>
        <begin position="137"/>
        <end position="150"/>
    </location>
</feature>
<dbReference type="GeneID" id="71982023"/>
<dbReference type="AlphaFoldDB" id="A0A9Q8L6Q5"/>
<evidence type="ECO:0000256" key="1">
    <source>
        <dbReference type="SAM" id="MobiDB-lite"/>
    </source>
</evidence>
<evidence type="ECO:0000313" key="2">
    <source>
        <dbReference type="EMBL" id="UJO11839.1"/>
    </source>
</evidence>
<reference evidence="2" key="1">
    <citation type="submission" date="2021-12" db="EMBL/GenBank/DDBJ databases">
        <authorList>
            <person name="Zaccaron A."/>
            <person name="Stergiopoulos I."/>
        </authorList>
    </citation>
    <scope>NUCLEOTIDE SEQUENCE</scope>
    <source>
        <strain evidence="2">Race5_Kim</strain>
    </source>
</reference>
<dbReference type="Proteomes" id="UP000756132">
    <property type="component" value="Chromosome 1"/>
</dbReference>
<keyword evidence="3" id="KW-1185">Reference proteome</keyword>
<protein>
    <recommendedName>
        <fullName evidence="4">Fungal N-terminal domain-containing protein</fullName>
    </recommendedName>
</protein>
<feature type="region of interest" description="Disordered" evidence="1">
    <location>
        <begin position="414"/>
        <end position="453"/>
    </location>
</feature>
<organism evidence="2 3">
    <name type="scientific">Passalora fulva</name>
    <name type="common">Tomato leaf mold</name>
    <name type="synonym">Cladosporium fulvum</name>
    <dbReference type="NCBI Taxonomy" id="5499"/>
    <lineage>
        <taxon>Eukaryota</taxon>
        <taxon>Fungi</taxon>
        <taxon>Dikarya</taxon>
        <taxon>Ascomycota</taxon>
        <taxon>Pezizomycotina</taxon>
        <taxon>Dothideomycetes</taxon>
        <taxon>Dothideomycetidae</taxon>
        <taxon>Mycosphaerellales</taxon>
        <taxon>Mycosphaerellaceae</taxon>
        <taxon>Fulvia</taxon>
    </lineage>
</organism>
<feature type="region of interest" description="Disordered" evidence="1">
    <location>
        <begin position="208"/>
        <end position="229"/>
    </location>
</feature>
<accession>A0A9Q8L6Q5</accession>
<evidence type="ECO:0008006" key="4">
    <source>
        <dbReference type="Google" id="ProtNLM"/>
    </source>
</evidence>
<dbReference type="KEGG" id="ffu:CLAFUR5_02145"/>
<feature type="region of interest" description="Disordered" evidence="1">
    <location>
        <begin position="135"/>
        <end position="192"/>
    </location>
</feature>